<evidence type="ECO:0000259" key="3">
    <source>
        <dbReference type="Pfam" id="PF24409"/>
    </source>
</evidence>
<dbReference type="PANTHER" id="PTHR40086">
    <property type="entry name" value="PHOSPHOTRANSFERASE YTMP-RELATED"/>
    <property type="match status" value="1"/>
</dbReference>
<name>A0ABU7SUZ5_9LACO</name>
<dbReference type="InterPro" id="IPR025877">
    <property type="entry name" value="MobA-like_NTP_Trfase"/>
</dbReference>
<dbReference type="SUPFAM" id="SSF53448">
    <property type="entry name" value="Nucleotide-diphospho-sugar transferases"/>
    <property type="match status" value="1"/>
</dbReference>
<dbReference type="RefSeq" id="WP_331192552.1">
    <property type="nucleotide sequence ID" value="NZ_JAQSEO010000037.1"/>
</dbReference>
<evidence type="ECO:0000313" key="5">
    <source>
        <dbReference type="Proteomes" id="UP001335665"/>
    </source>
</evidence>
<dbReference type="InterPro" id="IPR052077">
    <property type="entry name" value="CcrZ_PhaseVar_Mediator"/>
</dbReference>
<dbReference type="CDD" id="cd05151">
    <property type="entry name" value="ChoK-like"/>
    <property type="match status" value="1"/>
</dbReference>
<evidence type="ECO:0000313" key="4">
    <source>
        <dbReference type="EMBL" id="MEE6701889.1"/>
    </source>
</evidence>
<dbReference type="SUPFAM" id="SSF56112">
    <property type="entry name" value="Protein kinase-like (PK-like)"/>
    <property type="match status" value="1"/>
</dbReference>
<dbReference type="InterPro" id="IPR029044">
    <property type="entry name" value="Nucleotide-diphossugar_trans"/>
</dbReference>
<dbReference type="Gene3D" id="3.90.1200.10">
    <property type="match status" value="1"/>
</dbReference>
<sequence length="584" mass="68076">MNEEQLSIIRIVESKVKLQREISRKSGFSLGKVNRLVAELQSLGYINKSLTLTNAGEEFIAEHHPKRAIILAAGYGMRMVPINTEEPKGLLEVNNEALIERIIKQLHEVGVGEIHVVVGFMKEHYEYLIDQYGVDLIVNPHYENYKNLYSLYLAKKYLTNSYVIPCDIWFKGNPFSQMEDESWYLFSTQKVNNSRWEVTRQNKVKRVSRNTKGDRMVGIAYLNQQDGQALAKALDAAVSNSLMLKQFWEETLENDNHFMLSGKLIHEGEFSEINSYEQLRDLDCHSNHLQTAAIKVIERTLNTDLHGIEHIQVLKKGMTNRSFFFEHDGQRYIMRIPGEGTGELIDRQKEFNVYQVLKGADWTEQILYLNPKNGYKLSAFINGAHNSDPLQWDQVSKCMALLRKLHSSKLRVDHDFDLYGQIDFYEHLRAGESAYRDYQQVKKRVLQLRDYIDQHVREKVLCHIDANPDNFVFDRDGHLYLIDWEYAGMQDPDVDIAMFAIYAMYNRQQIDKLIDTYYQGECTLEIRYKIYAYVAVCGLLWSNWCEYKQSLGLDFGVYSLAQYRYAKEYSQLVLDKIGVENAKN</sequence>
<reference evidence="4 5" key="1">
    <citation type="submission" date="2023-02" db="EMBL/GenBank/DDBJ databases">
        <title>The predominant lactic acid bacteria and yeasts involved in the spontaneous fermentation of millet during the production of the traditional porridge Hausa koko in Ghana.</title>
        <authorList>
            <person name="Atter A."/>
            <person name="Diaz M."/>
        </authorList>
    </citation>
    <scope>NUCLEOTIDE SEQUENCE [LARGE SCALE GENOMIC DNA]</scope>
    <source>
        <strain evidence="4 5">FI11552</strain>
    </source>
</reference>
<dbReference type="Gene3D" id="3.30.200.20">
    <property type="entry name" value="Phosphorylase Kinase, domain 1"/>
    <property type="match status" value="1"/>
</dbReference>
<organism evidence="4 5">
    <name type="scientific">Limosilactobacillus pontis</name>
    <dbReference type="NCBI Taxonomy" id="35787"/>
    <lineage>
        <taxon>Bacteria</taxon>
        <taxon>Bacillati</taxon>
        <taxon>Bacillota</taxon>
        <taxon>Bacilli</taxon>
        <taxon>Lactobacillales</taxon>
        <taxon>Lactobacillaceae</taxon>
        <taxon>Limosilactobacillus</taxon>
    </lineage>
</organism>
<dbReference type="Gene3D" id="3.90.550.10">
    <property type="entry name" value="Spore Coat Polysaccharide Biosynthesis Protein SpsA, Chain A"/>
    <property type="match status" value="1"/>
</dbReference>
<accession>A0ABU7SUZ5</accession>
<feature type="domain" description="PRTase associated wHTH" evidence="3">
    <location>
        <begin position="7"/>
        <end position="62"/>
    </location>
</feature>
<dbReference type="Pfam" id="PF12804">
    <property type="entry name" value="NTP_transf_3"/>
    <property type="match status" value="1"/>
</dbReference>
<feature type="domain" description="MobA-like NTP transferase" evidence="2">
    <location>
        <begin position="68"/>
        <end position="169"/>
    </location>
</feature>
<protein>
    <submittedName>
        <fullName evidence="4">Phosphotransferase</fullName>
    </submittedName>
</protein>
<dbReference type="Pfam" id="PF24409">
    <property type="entry name" value="wHTH-PRTase_assc"/>
    <property type="match status" value="1"/>
</dbReference>
<gene>
    <name evidence="4" type="ORF">PS396_08990</name>
</gene>
<dbReference type="Pfam" id="PF01636">
    <property type="entry name" value="APH"/>
    <property type="match status" value="1"/>
</dbReference>
<dbReference type="InterPro" id="IPR057055">
    <property type="entry name" value="wHTH-PRTase_assoc"/>
</dbReference>
<evidence type="ECO:0000259" key="1">
    <source>
        <dbReference type="Pfam" id="PF01636"/>
    </source>
</evidence>
<dbReference type="PANTHER" id="PTHR40086:SF1">
    <property type="entry name" value="CELL CYCLE REGULATOR CCRZ"/>
    <property type="match status" value="1"/>
</dbReference>
<dbReference type="Proteomes" id="UP001335665">
    <property type="component" value="Unassembled WGS sequence"/>
</dbReference>
<keyword evidence="5" id="KW-1185">Reference proteome</keyword>
<dbReference type="EMBL" id="JAQSFA010000037">
    <property type="protein sequence ID" value="MEE6701889.1"/>
    <property type="molecule type" value="Genomic_DNA"/>
</dbReference>
<feature type="domain" description="Aminoglycoside phosphotransferase" evidence="1">
    <location>
        <begin position="311"/>
        <end position="522"/>
    </location>
</feature>
<evidence type="ECO:0000259" key="2">
    <source>
        <dbReference type="Pfam" id="PF12804"/>
    </source>
</evidence>
<proteinExistence type="predicted"/>
<dbReference type="InterPro" id="IPR002575">
    <property type="entry name" value="Aminoglycoside_PTrfase"/>
</dbReference>
<dbReference type="InterPro" id="IPR011009">
    <property type="entry name" value="Kinase-like_dom_sf"/>
</dbReference>
<comment type="caution">
    <text evidence="4">The sequence shown here is derived from an EMBL/GenBank/DDBJ whole genome shotgun (WGS) entry which is preliminary data.</text>
</comment>